<dbReference type="AlphaFoldDB" id="S3CP70"/>
<organism evidence="1 2">
    <name type="scientific">Glarea lozoyensis (strain ATCC 20868 / MF5171)</name>
    <dbReference type="NCBI Taxonomy" id="1116229"/>
    <lineage>
        <taxon>Eukaryota</taxon>
        <taxon>Fungi</taxon>
        <taxon>Dikarya</taxon>
        <taxon>Ascomycota</taxon>
        <taxon>Pezizomycotina</taxon>
        <taxon>Leotiomycetes</taxon>
        <taxon>Helotiales</taxon>
        <taxon>Helotiaceae</taxon>
        <taxon>Glarea</taxon>
    </lineage>
</organism>
<keyword evidence="2" id="KW-1185">Reference proteome</keyword>
<name>S3CP70_GLAL2</name>
<accession>S3CP70</accession>
<gene>
    <name evidence="1" type="ORF">GLAREA_09382</name>
</gene>
<dbReference type="HOGENOM" id="CLU_2812580_0_0_1"/>
<dbReference type="KEGG" id="glz:GLAREA_09382"/>
<dbReference type="Proteomes" id="UP000016922">
    <property type="component" value="Unassembled WGS sequence"/>
</dbReference>
<dbReference type="GeneID" id="19468430"/>
<proteinExistence type="predicted"/>
<dbReference type="RefSeq" id="XP_008084170.1">
    <property type="nucleotide sequence ID" value="XM_008085979.1"/>
</dbReference>
<reference evidence="1 2" key="1">
    <citation type="journal article" date="2013" name="BMC Genomics">
        <title>Genomics-driven discovery of the pneumocandin biosynthetic gene cluster in the fungus Glarea lozoyensis.</title>
        <authorList>
            <person name="Chen L."/>
            <person name="Yue Q."/>
            <person name="Zhang X."/>
            <person name="Xiang M."/>
            <person name="Wang C."/>
            <person name="Li S."/>
            <person name="Che Y."/>
            <person name="Ortiz-Lopez F.J."/>
            <person name="Bills G.F."/>
            <person name="Liu X."/>
            <person name="An Z."/>
        </authorList>
    </citation>
    <scope>NUCLEOTIDE SEQUENCE [LARGE SCALE GENOMIC DNA]</scope>
    <source>
        <strain evidence="2">ATCC 20868 / MF5171</strain>
    </source>
</reference>
<evidence type="ECO:0000313" key="2">
    <source>
        <dbReference type="Proteomes" id="UP000016922"/>
    </source>
</evidence>
<protein>
    <submittedName>
        <fullName evidence="1">Uncharacterized protein</fullName>
    </submittedName>
</protein>
<sequence length="67" mass="7481">MVVEAIPLSLRPVEAWSSSEHRIVGSRIREPVLSSAKLLLIPASRLFRQSRDTRKPSREQQDGDAVG</sequence>
<evidence type="ECO:0000313" key="1">
    <source>
        <dbReference type="EMBL" id="EPE28262.1"/>
    </source>
</evidence>
<dbReference type="EMBL" id="KE145368">
    <property type="protein sequence ID" value="EPE28262.1"/>
    <property type="molecule type" value="Genomic_DNA"/>
</dbReference>